<protein>
    <submittedName>
        <fullName evidence="1">YnbE family lipoprotein</fullName>
    </submittedName>
</protein>
<reference evidence="1 2" key="1">
    <citation type="submission" date="2017-08" db="EMBL/GenBank/DDBJ databases">
        <title>Infants hospitalized years apart are colonized by the same room-sourced microbial strains.</title>
        <authorList>
            <person name="Brooks B."/>
            <person name="Olm M.R."/>
            <person name="Firek B.A."/>
            <person name="Baker R."/>
            <person name="Thomas B.C."/>
            <person name="Morowitz M.J."/>
            <person name="Banfield J.F."/>
        </authorList>
    </citation>
    <scope>NUCLEOTIDE SEQUENCE [LARGE SCALE GENOMIC DNA]</scope>
    <source>
        <strain evidence="1">S2_006_000_R2_64</strain>
    </source>
</reference>
<gene>
    <name evidence="1" type="ORF">DI586_09960</name>
</gene>
<sequence length="66" mass="7460">MKHTALILSALLLTSACTPTVKLEAPDKPIEINMNVKIEQEVRVRVDRDLDKEIMSNPELFGVKKK</sequence>
<dbReference type="Proteomes" id="UP000249739">
    <property type="component" value="Unassembled WGS sequence"/>
</dbReference>
<evidence type="ECO:0000313" key="2">
    <source>
        <dbReference type="Proteomes" id="UP000249739"/>
    </source>
</evidence>
<accession>A0A2W5HKZ6</accession>
<comment type="caution">
    <text evidence="1">The sequence shown here is derived from an EMBL/GenBank/DDBJ whole genome shotgun (WGS) entry which is preliminary data.</text>
</comment>
<organism evidence="1 2">
    <name type="scientific">Micavibrio aeruginosavorus</name>
    <dbReference type="NCBI Taxonomy" id="349221"/>
    <lineage>
        <taxon>Bacteria</taxon>
        <taxon>Pseudomonadati</taxon>
        <taxon>Bdellovibrionota</taxon>
        <taxon>Bdellovibrionia</taxon>
        <taxon>Bdellovibrionales</taxon>
        <taxon>Pseudobdellovibrionaceae</taxon>
        <taxon>Micavibrio</taxon>
    </lineage>
</organism>
<dbReference type="PROSITE" id="PS51257">
    <property type="entry name" value="PROKAR_LIPOPROTEIN"/>
    <property type="match status" value="1"/>
</dbReference>
<dbReference type="EMBL" id="QFOT01000139">
    <property type="protein sequence ID" value="PZP54439.1"/>
    <property type="molecule type" value="Genomic_DNA"/>
</dbReference>
<keyword evidence="1" id="KW-0449">Lipoprotein</keyword>
<name>A0A2W5HKZ6_9BACT</name>
<proteinExistence type="predicted"/>
<dbReference type="AlphaFoldDB" id="A0A2W5HKZ6"/>
<dbReference type="InterPro" id="IPR025985">
    <property type="entry name" value="YnbE"/>
</dbReference>
<dbReference type="Pfam" id="PF13617">
    <property type="entry name" value="Lipoprotein_19"/>
    <property type="match status" value="1"/>
</dbReference>
<evidence type="ECO:0000313" key="1">
    <source>
        <dbReference type="EMBL" id="PZP54439.1"/>
    </source>
</evidence>